<evidence type="ECO:0000313" key="3">
    <source>
        <dbReference type="Proteomes" id="UP001185092"/>
    </source>
</evidence>
<dbReference type="GO" id="GO:0030151">
    <property type="term" value="F:molybdenum ion binding"/>
    <property type="evidence" value="ECO:0007669"/>
    <property type="project" value="InterPro"/>
</dbReference>
<dbReference type="GO" id="GO:0030170">
    <property type="term" value="F:pyridoxal phosphate binding"/>
    <property type="evidence" value="ECO:0007669"/>
    <property type="project" value="InterPro"/>
</dbReference>
<keyword evidence="3" id="KW-1185">Reference proteome</keyword>
<reference evidence="2" key="1">
    <citation type="submission" date="2023-07" db="EMBL/GenBank/DDBJ databases">
        <title>Genomic Encyclopedia of Type Strains, Phase IV (KMG-IV): sequencing the most valuable type-strain genomes for metagenomic binning, comparative biology and taxonomic classification.</title>
        <authorList>
            <person name="Goeker M."/>
        </authorList>
    </citation>
    <scope>NUCLEOTIDE SEQUENCE</scope>
    <source>
        <strain evidence="2">DSM 26174</strain>
    </source>
</reference>
<feature type="domain" description="MOSC" evidence="1">
    <location>
        <begin position="28"/>
        <end position="163"/>
    </location>
</feature>
<dbReference type="InterPro" id="IPR011037">
    <property type="entry name" value="Pyrv_Knase-like_insert_dom_sf"/>
</dbReference>
<sequence>MKVISTNISSPKTVTWNDKTFETGIFKKPVKQGIKLDKTSVIGDTVIDTENHGGIDKACYLYPLEHYEFWREKYPALEWEHGMFGENLTSKGIDESRVNIGDIFEFGKARLQVSQPRVPCYKLSAKFNDSSIVKVFSQSQRPGIYLRVLKKGTIKPEDSINLILKNHEGISVLKAFELLYDKDASIEDLQRAINEPFLADAYREDLIKKLEKKKINS</sequence>
<evidence type="ECO:0000313" key="2">
    <source>
        <dbReference type="EMBL" id="MDR6239365.1"/>
    </source>
</evidence>
<dbReference type="InterPro" id="IPR005302">
    <property type="entry name" value="MoCF_Sase_C"/>
</dbReference>
<gene>
    <name evidence="2" type="ORF">HNQ88_002402</name>
</gene>
<dbReference type="PANTHER" id="PTHR30212:SF2">
    <property type="entry name" value="PROTEIN YIIM"/>
    <property type="match status" value="1"/>
</dbReference>
<accession>A0AAE4BSX7</accession>
<dbReference type="SUPFAM" id="SSF50800">
    <property type="entry name" value="PK beta-barrel domain-like"/>
    <property type="match status" value="1"/>
</dbReference>
<name>A0AAE4BSX7_9BACT</name>
<dbReference type="PANTHER" id="PTHR30212">
    <property type="entry name" value="PROTEIN YIIM"/>
    <property type="match status" value="1"/>
</dbReference>
<organism evidence="2 3">
    <name type="scientific">Aureibacter tunicatorum</name>
    <dbReference type="NCBI Taxonomy" id="866807"/>
    <lineage>
        <taxon>Bacteria</taxon>
        <taxon>Pseudomonadati</taxon>
        <taxon>Bacteroidota</taxon>
        <taxon>Cytophagia</taxon>
        <taxon>Cytophagales</taxon>
        <taxon>Persicobacteraceae</taxon>
        <taxon>Aureibacter</taxon>
    </lineage>
</organism>
<dbReference type="PROSITE" id="PS51340">
    <property type="entry name" value="MOSC"/>
    <property type="match status" value="1"/>
</dbReference>
<evidence type="ECO:0000259" key="1">
    <source>
        <dbReference type="PROSITE" id="PS51340"/>
    </source>
</evidence>
<dbReference type="Pfam" id="PF03473">
    <property type="entry name" value="MOSC"/>
    <property type="match status" value="1"/>
</dbReference>
<dbReference type="RefSeq" id="WP_309939009.1">
    <property type="nucleotide sequence ID" value="NZ_AP025305.1"/>
</dbReference>
<dbReference type="GO" id="GO:0003824">
    <property type="term" value="F:catalytic activity"/>
    <property type="evidence" value="ECO:0007669"/>
    <property type="project" value="InterPro"/>
</dbReference>
<dbReference type="Proteomes" id="UP001185092">
    <property type="component" value="Unassembled WGS sequence"/>
</dbReference>
<dbReference type="Gene3D" id="2.40.33.20">
    <property type="entry name" value="PK beta-barrel domain-like"/>
    <property type="match status" value="1"/>
</dbReference>
<protein>
    <submittedName>
        <fullName evidence="2">MOSC domain-containing protein YiiM</fullName>
    </submittedName>
</protein>
<comment type="caution">
    <text evidence="2">The sequence shown here is derived from an EMBL/GenBank/DDBJ whole genome shotgun (WGS) entry which is preliminary data.</text>
</comment>
<proteinExistence type="predicted"/>
<dbReference type="EMBL" id="JAVDQD010000002">
    <property type="protein sequence ID" value="MDR6239365.1"/>
    <property type="molecule type" value="Genomic_DNA"/>
</dbReference>
<dbReference type="InterPro" id="IPR052353">
    <property type="entry name" value="Benzoxazolinone_Detox_Enz"/>
</dbReference>
<dbReference type="AlphaFoldDB" id="A0AAE4BSX7"/>